<dbReference type="AlphaFoldDB" id="A0A6A4GKP2"/>
<gene>
    <name evidence="1" type="ORF">BT96DRAFT_949211</name>
</gene>
<sequence>MVFIQNLFTTLALTSIVSLTSVFMLNEVTCDLTLMFEAVNVSSLWFLLFTEFRSHWLPGTSYLLEASIGCLDLQPLIKIGKGGLSVKQQRFLRKHDKDECTKTQAVYRLSQLTILLIPQLGVTAHPHLVLSPYGVYTDFGI</sequence>
<evidence type="ECO:0000313" key="2">
    <source>
        <dbReference type="Proteomes" id="UP000799118"/>
    </source>
</evidence>
<accession>A0A6A4GKP2</accession>
<organism evidence="1 2">
    <name type="scientific">Gymnopus androsaceus JB14</name>
    <dbReference type="NCBI Taxonomy" id="1447944"/>
    <lineage>
        <taxon>Eukaryota</taxon>
        <taxon>Fungi</taxon>
        <taxon>Dikarya</taxon>
        <taxon>Basidiomycota</taxon>
        <taxon>Agaricomycotina</taxon>
        <taxon>Agaricomycetes</taxon>
        <taxon>Agaricomycetidae</taxon>
        <taxon>Agaricales</taxon>
        <taxon>Marasmiineae</taxon>
        <taxon>Omphalotaceae</taxon>
        <taxon>Gymnopus</taxon>
    </lineage>
</organism>
<keyword evidence="2" id="KW-1185">Reference proteome</keyword>
<evidence type="ECO:0000313" key="1">
    <source>
        <dbReference type="EMBL" id="KAE9386299.1"/>
    </source>
</evidence>
<reference evidence="1" key="1">
    <citation type="journal article" date="2019" name="Environ. Microbiol.">
        <title>Fungal ecological strategies reflected in gene transcription - a case study of two litter decomposers.</title>
        <authorList>
            <person name="Barbi F."/>
            <person name="Kohler A."/>
            <person name="Barry K."/>
            <person name="Baskaran P."/>
            <person name="Daum C."/>
            <person name="Fauchery L."/>
            <person name="Ihrmark K."/>
            <person name="Kuo A."/>
            <person name="LaButti K."/>
            <person name="Lipzen A."/>
            <person name="Morin E."/>
            <person name="Grigoriev I.V."/>
            <person name="Henrissat B."/>
            <person name="Lindahl B."/>
            <person name="Martin F."/>
        </authorList>
    </citation>
    <scope>NUCLEOTIDE SEQUENCE</scope>
    <source>
        <strain evidence="1">JB14</strain>
    </source>
</reference>
<dbReference type="Proteomes" id="UP000799118">
    <property type="component" value="Unassembled WGS sequence"/>
</dbReference>
<name>A0A6A4GKP2_9AGAR</name>
<dbReference type="EMBL" id="ML769892">
    <property type="protein sequence ID" value="KAE9386299.1"/>
    <property type="molecule type" value="Genomic_DNA"/>
</dbReference>
<proteinExistence type="predicted"/>
<protein>
    <submittedName>
        <fullName evidence="1">Uncharacterized protein</fullName>
    </submittedName>
</protein>